<organism evidence="1 2">
    <name type="scientific">Pedobacter insulae</name>
    <dbReference type="NCBI Taxonomy" id="414048"/>
    <lineage>
        <taxon>Bacteria</taxon>
        <taxon>Pseudomonadati</taxon>
        <taxon>Bacteroidota</taxon>
        <taxon>Sphingobacteriia</taxon>
        <taxon>Sphingobacteriales</taxon>
        <taxon>Sphingobacteriaceae</taxon>
        <taxon>Pedobacter</taxon>
    </lineage>
</organism>
<sequence length="193" mass="23016">MATITARARVIEDSVHLEKNISTYLCLLLGIDIKTTKLFRSESMSFDVKLNLLLELKYFDKLKREKFKRFSEIRNKFAHLADVITFSDCYQRLDGILNHFKRWYPEIALKKNGEELNKEYYNQLKADLFNDITHFSDYFESSRKKQLDIAEKAKKYSLLLKAMNELAKKGTEQRMIFDYIKRRVQETFRNSQA</sequence>
<dbReference type="Proteomes" id="UP000199666">
    <property type="component" value="Unassembled WGS sequence"/>
</dbReference>
<gene>
    <name evidence="1" type="ORF">SAMN04489864_11383</name>
</gene>
<keyword evidence="2" id="KW-1185">Reference proteome</keyword>
<protein>
    <submittedName>
        <fullName evidence="1">Uncharacterized protein</fullName>
    </submittedName>
</protein>
<name>A0A1I3A8F5_9SPHI</name>
<evidence type="ECO:0000313" key="2">
    <source>
        <dbReference type="Proteomes" id="UP000199666"/>
    </source>
</evidence>
<dbReference type="EMBL" id="FOPP01000013">
    <property type="protein sequence ID" value="SFH46387.1"/>
    <property type="molecule type" value="Genomic_DNA"/>
</dbReference>
<reference evidence="1 2" key="1">
    <citation type="submission" date="2016-10" db="EMBL/GenBank/DDBJ databases">
        <authorList>
            <person name="de Groot N.N."/>
        </authorList>
    </citation>
    <scope>NUCLEOTIDE SEQUENCE [LARGE SCALE GENOMIC DNA]</scope>
    <source>
        <strain evidence="1 2">DSM 18684</strain>
    </source>
</reference>
<proteinExistence type="predicted"/>
<dbReference type="RefSeq" id="WP_090997612.1">
    <property type="nucleotide sequence ID" value="NZ_FOPP01000013.1"/>
</dbReference>
<dbReference type="OrthoDB" id="1375976at2"/>
<evidence type="ECO:0000313" key="1">
    <source>
        <dbReference type="EMBL" id="SFH46387.1"/>
    </source>
</evidence>
<dbReference type="AlphaFoldDB" id="A0A1I3A8F5"/>
<accession>A0A1I3A8F5</accession>